<dbReference type="EMBL" id="JACDTY010000012">
    <property type="protein sequence ID" value="MBA1143105.1"/>
    <property type="molecule type" value="Genomic_DNA"/>
</dbReference>
<evidence type="ECO:0000313" key="3">
    <source>
        <dbReference type="Proteomes" id="UP000558284"/>
    </source>
</evidence>
<dbReference type="Proteomes" id="UP000558284">
    <property type="component" value="Unassembled WGS sequence"/>
</dbReference>
<protein>
    <submittedName>
        <fullName evidence="2">Hemerythrin domain-containing protein</fullName>
    </submittedName>
</protein>
<accession>A0A838B9I0</accession>
<evidence type="ECO:0000259" key="1">
    <source>
        <dbReference type="Pfam" id="PF01814"/>
    </source>
</evidence>
<comment type="caution">
    <text evidence="2">The sequence shown here is derived from an EMBL/GenBank/DDBJ whole genome shotgun (WGS) entry which is preliminary data.</text>
</comment>
<proteinExistence type="predicted"/>
<organism evidence="2 3">
    <name type="scientific">Mesorhizobium neociceri</name>
    <dbReference type="NCBI Taxonomy" id="1307853"/>
    <lineage>
        <taxon>Bacteria</taxon>
        <taxon>Pseudomonadati</taxon>
        <taxon>Pseudomonadota</taxon>
        <taxon>Alphaproteobacteria</taxon>
        <taxon>Hyphomicrobiales</taxon>
        <taxon>Phyllobacteriaceae</taxon>
        <taxon>Mesorhizobium</taxon>
    </lineage>
</organism>
<evidence type="ECO:0000313" key="2">
    <source>
        <dbReference type="EMBL" id="MBA1143105.1"/>
    </source>
</evidence>
<dbReference type="Gene3D" id="1.20.120.520">
    <property type="entry name" value="nmb1532 protein domain like"/>
    <property type="match status" value="1"/>
</dbReference>
<gene>
    <name evidence="2" type="ORF">H0241_23065</name>
</gene>
<dbReference type="InterPro" id="IPR012312">
    <property type="entry name" value="Hemerythrin-like"/>
</dbReference>
<name>A0A838B9I0_9HYPH</name>
<dbReference type="Pfam" id="PF01814">
    <property type="entry name" value="Hemerythrin"/>
    <property type="match status" value="1"/>
</dbReference>
<dbReference type="AlphaFoldDB" id="A0A838B9I0"/>
<sequence>MRRWRLNQKTQNGLPRSWTTLASSVRARAEMAPGDLMNLAHLEKLRLCSALESIADGLPNVDCARWLGTANAIVPLLRDIHNFEETVIFPAYKACLTSAEVDLGTTGRLRLEHIKDQCFAGELAETLLAIGKGDPIESAEAIGFMLRGFFEGLRRHIAFEREHILPRIGVADAGTPG</sequence>
<keyword evidence="3" id="KW-1185">Reference proteome</keyword>
<reference evidence="2 3" key="1">
    <citation type="submission" date="2020-07" db="EMBL/GenBank/DDBJ databases">
        <title>Definition of the novel symbiovar canariense within Mesorhizobium novociceri, a new species of genus Mesorhizobium nodulating Cicer canariense in the Caldera de Taburiente National Park (La Palma, Canary Islands).</title>
        <authorList>
            <person name="Leon-Barrios M."/>
            <person name="Perez-Yepez J."/>
            <person name="Flores-Felix J.D."/>
            <person name="Ramirez-Baena M.H."/>
            <person name="Pulido-Suarez L."/>
            <person name="Igual J.M."/>
            <person name="Velazquez E."/>
            <person name="Peix A."/>
        </authorList>
    </citation>
    <scope>NUCLEOTIDE SEQUENCE [LARGE SCALE GENOMIC DNA]</scope>
    <source>
        <strain evidence="2 3">CCANP35</strain>
    </source>
</reference>
<feature type="domain" description="Hemerythrin-like" evidence="1">
    <location>
        <begin position="35"/>
        <end position="168"/>
    </location>
</feature>